<dbReference type="AlphaFoldDB" id="A0AAU9CDC6"/>
<feature type="domain" description="Cellulase Ig-like" evidence="5">
    <location>
        <begin position="58"/>
        <end position="131"/>
    </location>
</feature>
<dbReference type="InterPro" id="IPR004197">
    <property type="entry name" value="Cellulase_Ig-like"/>
</dbReference>
<dbReference type="Gene3D" id="1.50.10.10">
    <property type="match status" value="1"/>
</dbReference>
<dbReference type="RefSeq" id="WP_338391692.1">
    <property type="nucleotide sequence ID" value="NZ_AP025314.1"/>
</dbReference>
<evidence type="ECO:0000256" key="2">
    <source>
        <dbReference type="ARBA" id="ARBA00023277"/>
    </source>
</evidence>
<dbReference type="Pfam" id="PF00759">
    <property type="entry name" value="Glyco_hydro_9"/>
    <property type="match status" value="1"/>
</dbReference>
<organism evidence="6 7">
    <name type="scientific">Fulvitalea axinellae</name>
    <dbReference type="NCBI Taxonomy" id="1182444"/>
    <lineage>
        <taxon>Bacteria</taxon>
        <taxon>Pseudomonadati</taxon>
        <taxon>Bacteroidota</taxon>
        <taxon>Cytophagia</taxon>
        <taxon>Cytophagales</taxon>
        <taxon>Persicobacteraceae</taxon>
        <taxon>Fulvitalea</taxon>
    </lineage>
</organism>
<dbReference type="SUPFAM" id="SSF81296">
    <property type="entry name" value="E set domains"/>
    <property type="match status" value="1"/>
</dbReference>
<gene>
    <name evidence="6" type="ORF">FUAX_25480</name>
</gene>
<dbReference type="InterPro" id="IPR014756">
    <property type="entry name" value="Ig_E-set"/>
</dbReference>
<dbReference type="GO" id="GO:0008810">
    <property type="term" value="F:cellulase activity"/>
    <property type="evidence" value="ECO:0007669"/>
    <property type="project" value="InterPro"/>
</dbReference>
<name>A0AAU9CDC6_9BACT</name>
<protein>
    <recommendedName>
        <fullName evidence="8">Cellulase Ig-like domain-containing protein</fullName>
    </recommendedName>
</protein>
<dbReference type="Proteomes" id="UP001348817">
    <property type="component" value="Chromosome"/>
</dbReference>
<keyword evidence="2" id="KW-0119">Carbohydrate metabolism</keyword>
<evidence type="ECO:0000259" key="5">
    <source>
        <dbReference type="Pfam" id="PF02927"/>
    </source>
</evidence>
<comment type="similarity">
    <text evidence="1">Belongs to the glycosyl hydrolase 9 (cellulase E) family.</text>
</comment>
<dbReference type="EMBL" id="AP025314">
    <property type="protein sequence ID" value="BDD10116.1"/>
    <property type="molecule type" value="Genomic_DNA"/>
</dbReference>
<evidence type="ECO:0000313" key="7">
    <source>
        <dbReference type="Proteomes" id="UP001348817"/>
    </source>
</evidence>
<dbReference type="InterPro" id="IPR013783">
    <property type="entry name" value="Ig-like_fold"/>
</dbReference>
<evidence type="ECO:0000256" key="3">
    <source>
        <dbReference type="ARBA" id="ARBA00023326"/>
    </source>
</evidence>
<evidence type="ECO:0000256" key="1">
    <source>
        <dbReference type="ARBA" id="ARBA00007072"/>
    </source>
</evidence>
<keyword evidence="7" id="KW-1185">Reference proteome</keyword>
<reference evidence="6 7" key="1">
    <citation type="submission" date="2021-12" db="EMBL/GenBank/DDBJ databases">
        <title>Genome sequencing of bacteria with rrn-lacking chromosome and rrn-plasmid.</title>
        <authorList>
            <person name="Anda M."/>
            <person name="Iwasaki W."/>
        </authorList>
    </citation>
    <scope>NUCLEOTIDE SEQUENCE [LARGE SCALE GENOMIC DNA]</scope>
    <source>
        <strain evidence="6 7">DSM 100852</strain>
    </source>
</reference>
<evidence type="ECO:0000313" key="6">
    <source>
        <dbReference type="EMBL" id="BDD10116.1"/>
    </source>
</evidence>
<keyword evidence="3" id="KW-0624">Polysaccharide degradation</keyword>
<dbReference type="InterPro" id="IPR001701">
    <property type="entry name" value="Glyco_hydro_9"/>
</dbReference>
<dbReference type="GO" id="GO:0000272">
    <property type="term" value="P:polysaccharide catabolic process"/>
    <property type="evidence" value="ECO:0007669"/>
    <property type="project" value="UniProtKB-KW"/>
</dbReference>
<dbReference type="CDD" id="cd02850">
    <property type="entry name" value="E_set_Cellulase_N"/>
    <property type="match status" value="1"/>
</dbReference>
<dbReference type="Pfam" id="PF02927">
    <property type="entry name" value="CelD_N"/>
    <property type="match status" value="1"/>
</dbReference>
<dbReference type="SUPFAM" id="SSF48208">
    <property type="entry name" value="Six-hairpin glycosidases"/>
    <property type="match status" value="1"/>
</dbReference>
<dbReference type="KEGG" id="fax:FUAX_25480"/>
<evidence type="ECO:0008006" key="8">
    <source>
        <dbReference type="Google" id="ProtNLM"/>
    </source>
</evidence>
<evidence type="ECO:0000259" key="4">
    <source>
        <dbReference type="Pfam" id="PF00759"/>
    </source>
</evidence>
<dbReference type="InterPro" id="IPR012341">
    <property type="entry name" value="6hp_glycosidase-like_sf"/>
</dbReference>
<feature type="domain" description="Glycoside hydrolase family 9" evidence="4">
    <location>
        <begin position="169"/>
        <end position="516"/>
    </location>
</feature>
<proteinExistence type="inferred from homology"/>
<dbReference type="Gene3D" id="2.60.40.10">
    <property type="entry name" value="Immunoglobulins"/>
    <property type="match status" value="1"/>
</dbReference>
<dbReference type="InterPro" id="IPR008928">
    <property type="entry name" value="6-hairpin_glycosidase_sf"/>
</dbReference>
<sequence length="605" mass="69283">MIGIIRKSARISFWLCILLLLGSEISFASKIENSLSTKLTPEPDSASIKQGYAHLTYSQIGYDIKRPKYFMFRESGTIRPKKRASFTVRRTTDHKKALSGRLRFEGEKWGERWWKGDFSKLEKKGEYYIQLKIGDNEISSDPSAPISIKKDVLWNSTWELTTLHQLEIRAKESYKPEGGWRDCGSTLQELSSHVIMLNSLCDLWEHARKKIAPSQQDDILRQLIIGTDYIGVCQDKAKELGFGDGPVVHEPRRTQKVITGNSPKASMILARVARIVKEKYPAKSANYIQRSIKAFEWAKSHAPITYSDETDNFSIVHGAPKGMKPPKEWMTRDLVMMMWASLELYKSGQDQYKNDAFEYARKVMARQVPADKAEEGLYGHFYTYDSFDFTEKANIHCGALDKPFKNYNQGGHMPHYLIPMLEMAMIWPEHQDRPKWEKTVRDFAYHYFLPATEQNPFGILPAGYYKGVGLLNFSGWYHGHNNIYGYAGALASVFSRYFDDKQFEKIAYGNLQWITGLHCGFPGADRSSSASMIVGIGNVWKNDWDAMKGTITNGFEAYRQFKLKRPTLADDKPSYFGNEGAIHHCAGWVTGISYFYSDAFSRKKH</sequence>
<accession>A0AAU9CDC6</accession>